<evidence type="ECO:0000313" key="3">
    <source>
        <dbReference type="EMBL" id="OAQ58307.1"/>
    </source>
</evidence>
<feature type="region of interest" description="Disordered" evidence="1">
    <location>
        <begin position="248"/>
        <end position="268"/>
    </location>
</feature>
<gene>
    <name evidence="3" type="ORF">VFPPC_11647</name>
</gene>
<dbReference type="OrthoDB" id="5321861at2759"/>
<accession>A0A179EYN2</accession>
<dbReference type="InterPro" id="IPR025975">
    <property type="entry name" value="Polysacc_lyase"/>
</dbReference>
<keyword evidence="3" id="KW-0456">Lyase</keyword>
<comment type="caution">
    <text evidence="3">The sequence shown here is derived from an EMBL/GenBank/DDBJ whole genome shotgun (WGS) entry which is preliminary data.</text>
</comment>
<evidence type="ECO:0000313" key="4">
    <source>
        <dbReference type="Proteomes" id="UP000078397"/>
    </source>
</evidence>
<name>A0A179EYN2_METCM</name>
<dbReference type="EMBL" id="LSBJ02000027">
    <property type="protein sequence ID" value="OAQ58307.1"/>
    <property type="molecule type" value="Genomic_DNA"/>
</dbReference>
<evidence type="ECO:0000256" key="1">
    <source>
        <dbReference type="SAM" id="MobiDB-lite"/>
    </source>
</evidence>
<reference evidence="3 4" key="1">
    <citation type="journal article" date="2016" name="PLoS Pathog.">
        <title>Biosynthesis of antibiotic leucinostatins in bio-control fungus Purpureocillium lilacinum and their inhibition on phytophthora revealed by genome mining.</title>
        <authorList>
            <person name="Wang G."/>
            <person name="Liu Z."/>
            <person name="Lin R."/>
            <person name="Li E."/>
            <person name="Mao Z."/>
            <person name="Ling J."/>
            <person name="Yang Y."/>
            <person name="Yin W.B."/>
            <person name="Xie B."/>
        </authorList>
    </citation>
    <scope>NUCLEOTIDE SEQUENCE [LARGE SCALE GENOMIC DNA]</scope>
    <source>
        <strain evidence="3">170</strain>
    </source>
</reference>
<proteinExistence type="predicted"/>
<sequence length="268" mass="29334">MRGILSRLLVLAVTGLASAKIIFQDDFEGDLSQWKSQGCPGGVVKSADVARTGKFSAKLVVHDNDTNAVCPDSPTENPRAQLVSPPLFKDGDEYYIGFSVLFPSGFPKISNWFMFFELYGPPYNGTPSMALFVSKENKLTFGRDAAYNRDTIWTGAPIVPGQWRDIALRVKFSTDPEVGFVQIWDGGKQQELVGGNGTTVVYRTLNPEVNWNGSPNTVVLNQYRSKDTNYGPVTLYHDSVKVGTSLEEVAPNRGGGRGSCHAKHGRAH</sequence>
<dbReference type="GO" id="GO:0016829">
    <property type="term" value="F:lyase activity"/>
    <property type="evidence" value="ECO:0007669"/>
    <property type="project" value="UniProtKB-KW"/>
</dbReference>
<dbReference type="Proteomes" id="UP000078397">
    <property type="component" value="Unassembled WGS sequence"/>
</dbReference>
<dbReference type="KEGG" id="pchm:VFPPC_11647"/>
<dbReference type="GeneID" id="28853763"/>
<feature type="signal peptide" evidence="2">
    <location>
        <begin position="1"/>
        <end position="19"/>
    </location>
</feature>
<dbReference type="RefSeq" id="XP_018136484.1">
    <property type="nucleotide sequence ID" value="XM_018289769.1"/>
</dbReference>
<keyword evidence="2" id="KW-0732">Signal</keyword>
<organism evidence="3 4">
    <name type="scientific">Pochonia chlamydosporia 170</name>
    <dbReference type="NCBI Taxonomy" id="1380566"/>
    <lineage>
        <taxon>Eukaryota</taxon>
        <taxon>Fungi</taxon>
        <taxon>Dikarya</taxon>
        <taxon>Ascomycota</taxon>
        <taxon>Pezizomycotina</taxon>
        <taxon>Sordariomycetes</taxon>
        <taxon>Hypocreomycetidae</taxon>
        <taxon>Hypocreales</taxon>
        <taxon>Clavicipitaceae</taxon>
        <taxon>Pochonia</taxon>
    </lineage>
</organism>
<evidence type="ECO:0000256" key="2">
    <source>
        <dbReference type="SAM" id="SignalP"/>
    </source>
</evidence>
<protein>
    <submittedName>
        <fullName evidence="3">Polysaccharide lyase domain-containing protein</fullName>
    </submittedName>
</protein>
<feature type="chain" id="PRO_5008101080" evidence="2">
    <location>
        <begin position="20"/>
        <end position="268"/>
    </location>
</feature>
<dbReference type="AlphaFoldDB" id="A0A179EYN2"/>
<keyword evidence="4" id="KW-1185">Reference proteome</keyword>
<dbReference type="Gene3D" id="2.60.120.200">
    <property type="match status" value="1"/>
</dbReference>
<dbReference type="Pfam" id="PF14099">
    <property type="entry name" value="Polysacc_lyase"/>
    <property type="match status" value="1"/>
</dbReference>